<dbReference type="AlphaFoldDB" id="A0A9P7XNY3"/>
<feature type="compositionally biased region" description="Acidic residues" evidence="1">
    <location>
        <begin position="369"/>
        <end position="391"/>
    </location>
</feature>
<feature type="compositionally biased region" description="Low complexity" evidence="1">
    <location>
        <begin position="480"/>
        <end position="543"/>
    </location>
</feature>
<feature type="chain" id="PRO_5040470526" evidence="2">
    <location>
        <begin position="22"/>
        <end position="596"/>
    </location>
</feature>
<evidence type="ECO:0000256" key="1">
    <source>
        <dbReference type="SAM" id="MobiDB-lite"/>
    </source>
</evidence>
<feature type="compositionally biased region" description="Acidic residues" evidence="1">
    <location>
        <begin position="464"/>
        <end position="476"/>
    </location>
</feature>
<dbReference type="EMBL" id="JAHRHY010000016">
    <property type="protein sequence ID" value="KAG9063583.1"/>
    <property type="molecule type" value="Genomic_DNA"/>
</dbReference>
<keyword evidence="2" id="KW-0732">Signal</keyword>
<feature type="compositionally biased region" description="Acidic residues" evidence="1">
    <location>
        <begin position="568"/>
        <end position="578"/>
    </location>
</feature>
<evidence type="ECO:0000313" key="3">
    <source>
        <dbReference type="EMBL" id="KAG9063583.1"/>
    </source>
</evidence>
<accession>A0A9P7XNY3</accession>
<comment type="caution">
    <text evidence="3">The sequence shown here is derived from an EMBL/GenBank/DDBJ whole genome shotgun (WGS) entry which is preliminary data.</text>
</comment>
<feature type="compositionally biased region" description="Basic and acidic residues" evidence="1">
    <location>
        <begin position="148"/>
        <end position="183"/>
    </location>
</feature>
<keyword evidence="4" id="KW-1185">Reference proteome</keyword>
<feature type="region of interest" description="Disordered" evidence="1">
    <location>
        <begin position="284"/>
        <end position="314"/>
    </location>
</feature>
<feature type="compositionally biased region" description="Low complexity" evidence="1">
    <location>
        <begin position="341"/>
        <end position="353"/>
    </location>
</feature>
<sequence length="596" mass="63840">MRLITIGLGACALFALSTVQAQEAAVVPLIPPTAAAAEGELVISAEALKEKVVYPSLSELESRVHIFNAFVAEKKDKAAEKEKEKKVTAMKVKTDGEKKKDKKEAKENKTKAVEAEEKKAVKDKEVAKEKKTKAQKVFKATSAKKKVKDGQEKTKKEAGDHRHKAAQEHGKQQHEQHHADKLDHSHHHHKLNAAAAAKKKHSHAKQHHHHMKAQNNNKHKPTKTKHHHHHHHDDCIVYETITVVPVCKPISDVGADSGSFLNPYGKYPILDGLIPPIESDYPGVGIATNSNESAPGSVVNEDDNRDNDSLALKPELPNIDYGSALDAPVAKAAPIAEPALSSTLTTQPPSSQSNDENAPSTSKVKPEPSTDENEDEDEDENEEEGDEDNTTSDEPNTATVGSPDDDIEVPVIYTPIESPAVRNNNQQPISPSAPETDVASPEDDTDDNDVDQGPESSAVPADTDGNDDYEDEDDSSEQNAVPELAPQQQPVLPAIAPIAAAPVASRPVASTQSPIAPPSSASAAEAPPSSAPTAEAPPSSNAEPETDEVDDDDDEDVASPSAVAVKPDDEEGDIEDEVGAVGGLPEQQNFRFLRRG</sequence>
<feature type="region of interest" description="Disordered" evidence="1">
    <location>
        <begin position="94"/>
        <end position="231"/>
    </location>
</feature>
<dbReference type="OrthoDB" id="2449887at2759"/>
<feature type="compositionally biased region" description="Basic and acidic residues" evidence="1">
    <location>
        <begin position="94"/>
        <end position="129"/>
    </location>
</feature>
<name>A0A9P7XNY3_9FUNG</name>
<feature type="compositionally biased region" description="Acidic residues" evidence="1">
    <location>
        <begin position="440"/>
        <end position="452"/>
    </location>
</feature>
<feature type="compositionally biased region" description="Basic residues" evidence="1">
    <location>
        <begin position="184"/>
        <end position="231"/>
    </location>
</feature>
<feature type="compositionally biased region" description="Basic residues" evidence="1">
    <location>
        <begin position="130"/>
        <end position="147"/>
    </location>
</feature>
<protein>
    <submittedName>
        <fullName evidence="3">Uncharacterized protein</fullName>
    </submittedName>
</protein>
<evidence type="ECO:0000313" key="4">
    <source>
        <dbReference type="Proteomes" id="UP000707451"/>
    </source>
</evidence>
<feature type="signal peptide" evidence="2">
    <location>
        <begin position="1"/>
        <end position="21"/>
    </location>
</feature>
<feature type="region of interest" description="Disordered" evidence="1">
    <location>
        <begin position="341"/>
        <end position="596"/>
    </location>
</feature>
<organism evidence="3 4">
    <name type="scientific">Linnemannia hyalina</name>
    <dbReference type="NCBI Taxonomy" id="64524"/>
    <lineage>
        <taxon>Eukaryota</taxon>
        <taxon>Fungi</taxon>
        <taxon>Fungi incertae sedis</taxon>
        <taxon>Mucoromycota</taxon>
        <taxon>Mortierellomycotina</taxon>
        <taxon>Mortierellomycetes</taxon>
        <taxon>Mortierellales</taxon>
        <taxon>Mortierellaceae</taxon>
        <taxon>Linnemannia</taxon>
    </lineage>
</organism>
<reference evidence="3" key="1">
    <citation type="submission" date="2021-06" db="EMBL/GenBank/DDBJ databases">
        <title>Genome Sequence of Mortierella hyaline Strain SCG-10, a Cold-Adapted, Nitrate-Reducing Fungus Isolated from Soil in Minnesota, USA.</title>
        <authorList>
            <person name="Aldossari N."/>
        </authorList>
    </citation>
    <scope>NUCLEOTIDE SEQUENCE</scope>
    <source>
        <strain evidence="3">SCG-10</strain>
    </source>
</reference>
<gene>
    <name evidence="3" type="ORF">KI688_004468</name>
</gene>
<feature type="compositionally biased region" description="Polar residues" evidence="1">
    <location>
        <begin position="421"/>
        <end position="430"/>
    </location>
</feature>
<feature type="compositionally biased region" description="Polar residues" evidence="1">
    <location>
        <begin position="354"/>
        <end position="363"/>
    </location>
</feature>
<proteinExistence type="predicted"/>
<dbReference type="Proteomes" id="UP000707451">
    <property type="component" value="Unassembled WGS sequence"/>
</dbReference>
<evidence type="ECO:0000256" key="2">
    <source>
        <dbReference type="SAM" id="SignalP"/>
    </source>
</evidence>
<feature type="compositionally biased region" description="Acidic residues" evidence="1">
    <location>
        <begin position="544"/>
        <end position="557"/>
    </location>
</feature>